<dbReference type="PANTHER" id="PTHR30582:SF24">
    <property type="entry name" value="L,D-TRANSPEPTIDASE ERFK_SRFK-RELATED"/>
    <property type="match status" value="1"/>
</dbReference>
<feature type="domain" description="L,D-TPase catalytic" evidence="11">
    <location>
        <begin position="45"/>
        <end position="154"/>
    </location>
</feature>
<dbReference type="GO" id="GO:0008360">
    <property type="term" value="P:regulation of cell shape"/>
    <property type="evidence" value="ECO:0007669"/>
    <property type="project" value="UniProtKB-UniRule"/>
</dbReference>
<dbReference type="Proteomes" id="UP000243688">
    <property type="component" value="Unassembled WGS sequence"/>
</dbReference>
<keyword evidence="10" id="KW-0732">Signal</keyword>
<feature type="active site" description="Proton donor/acceptor" evidence="9">
    <location>
        <position position="114"/>
    </location>
</feature>
<protein>
    <recommendedName>
        <fullName evidence="11">L,D-TPase catalytic domain-containing protein</fullName>
    </recommendedName>
</protein>
<dbReference type="InterPro" id="IPR038063">
    <property type="entry name" value="Transpep_catalytic_dom"/>
</dbReference>
<dbReference type="CDD" id="cd16913">
    <property type="entry name" value="YkuD_like"/>
    <property type="match status" value="1"/>
</dbReference>
<dbReference type="GO" id="GO:0071972">
    <property type="term" value="F:peptidoglycan L,D-transpeptidase activity"/>
    <property type="evidence" value="ECO:0007669"/>
    <property type="project" value="TreeGrafter"/>
</dbReference>
<dbReference type="InterPro" id="IPR036366">
    <property type="entry name" value="PGBDSf"/>
</dbReference>
<evidence type="ECO:0000256" key="6">
    <source>
        <dbReference type="ARBA" id="ARBA00022960"/>
    </source>
</evidence>
<comment type="pathway">
    <text evidence="1 9">Cell wall biogenesis; peptidoglycan biosynthesis.</text>
</comment>
<dbReference type="GO" id="GO:0018104">
    <property type="term" value="P:peptidoglycan-protein cross-linking"/>
    <property type="evidence" value="ECO:0007669"/>
    <property type="project" value="TreeGrafter"/>
</dbReference>
<dbReference type="GO" id="GO:0071555">
    <property type="term" value="P:cell wall organization"/>
    <property type="evidence" value="ECO:0007669"/>
    <property type="project" value="UniProtKB-UniRule"/>
</dbReference>
<dbReference type="SUPFAM" id="SSF141523">
    <property type="entry name" value="L,D-transpeptidase catalytic domain-like"/>
    <property type="match status" value="1"/>
</dbReference>
<feature type="signal peptide" evidence="10">
    <location>
        <begin position="1"/>
        <end position="20"/>
    </location>
</feature>
<name>A0A2A6DZ01_9BACL</name>
<dbReference type="PANTHER" id="PTHR30582">
    <property type="entry name" value="L,D-TRANSPEPTIDASE"/>
    <property type="match status" value="1"/>
</dbReference>
<dbReference type="SUPFAM" id="SSF47090">
    <property type="entry name" value="PGBD-like"/>
    <property type="match status" value="1"/>
</dbReference>
<keyword evidence="6 9" id="KW-0133">Cell shape</keyword>
<dbReference type="InterPro" id="IPR002477">
    <property type="entry name" value="Peptidoglycan-bd-like"/>
</dbReference>
<dbReference type="InterPro" id="IPR005490">
    <property type="entry name" value="LD_TPept_cat_dom"/>
</dbReference>
<accession>A0A2A6DZ01</accession>
<dbReference type="InterPro" id="IPR050979">
    <property type="entry name" value="LD-transpeptidase"/>
</dbReference>
<dbReference type="EMBL" id="MOXJ01000022">
    <property type="protein sequence ID" value="PDO09973.1"/>
    <property type="molecule type" value="Genomic_DNA"/>
</dbReference>
<dbReference type="InterPro" id="IPR036365">
    <property type="entry name" value="PGBD-like_sf"/>
</dbReference>
<evidence type="ECO:0000256" key="2">
    <source>
        <dbReference type="ARBA" id="ARBA00005992"/>
    </source>
</evidence>
<dbReference type="GO" id="GO:0005576">
    <property type="term" value="C:extracellular region"/>
    <property type="evidence" value="ECO:0007669"/>
    <property type="project" value="TreeGrafter"/>
</dbReference>
<evidence type="ECO:0000313" key="13">
    <source>
        <dbReference type="Proteomes" id="UP000243688"/>
    </source>
</evidence>
<dbReference type="Gene3D" id="1.10.101.10">
    <property type="entry name" value="PGBD-like superfamily/PGBD"/>
    <property type="match status" value="1"/>
</dbReference>
<dbReference type="Gene3D" id="2.40.440.10">
    <property type="entry name" value="L,D-transpeptidase catalytic domain-like"/>
    <property type="match status" value="1"/>
</dbReference>
<evidence type="ECO:0000256" key="4">
    <source>
        <dbReference type="ARBA" id="ARBA00022679"/>
    </source>
</evidence>
<keyword evidence="7 9" id="KW-0573">Peptidoglycan synthesis</keyword>
<keyword evidence="3" id="KW-0328">Glycosyltransferase</keyword>
<gene>
    <name evidence="12" type="ORF">BLM47_09595</name>
</gene>
<evidence type="ECO:0000256" key="1">
    <source>
        <dbReference type="ARBA" id="ARBA00004752"/>
    </source>
</evidence>
<dbReference type="AlphaFoldDB" id="A0A2A6DZ01"/>
<evidence type="ECO:0000259" key="11">
    <source>
        <dbReference type="PROSITE" id="PS52029"/>
    </source>
</evidence>
<evidence type="ECO:0000256" key="3">
    <source>
        <dbReference type="ARBA" id="ARBA00022676"/>
    </source>
</evidence>
<reference evidence="12 13" key="1">
    <citation type="submission" date="2016-12" db="EMBL/GenBank/DDBJ databases">
        <title>Candidatus Reconcilibacillus cellulovorans genome.</title>
        <authorList>
            <person name="Kolinko S."/>
            <person name="Wu Y.-W."/>
            <person name="Tachea F."/>
            <person name="Denzel E."/>
            <person name="Hiras J."/>
            <person name="Baecker N."/>
            <person name="Chan L.J."/>
            <person name="Eichorst S.A."/>
            <person name="Frey D."/>
            <person name="Adams P.D."/>
            <person name="Pray T."/>
            <person name="Tanjore D."/>
            <person name="Petzold C.J."/>
            <person name="Gladden J.M."/>
            <person name="Simmons B.A."/>
            <person name="Singer S.W."/>
        </authorList>
    </citation>
    <scope>NUCLEOTIDE SEQUENCE [LARGE SCALE GENOMIC DNA]</scope>
    <source>
        <strain evidence="12">JTherm</strain>
    </source>
</reference>
<keyword evidence="5" id="KW-0378">Hydrolase</keyword>
<evidence type="ECO:0000256" key="7">
    <source>
        <dbReference type="ARBA" id="ARBA00022984"/>
    </source>
</evidence>
<comment type="similarity">
    <text evidence="2">Belongs to the YkuD family.</text>
</comment>
<dbReference type="GO" id="GO:0016757">
    <property type="term" value="F:glycosyltransferase activity"/>
    <property type="evidence" value="ECO:0007669"/>
    <property type="project" value="UniProtKB-KW"/>
</dbReference>
<feature type="active site" description="Nucleophile" evidence="9">
    <location>
        <position position="130"/>
    </location>
</feature>
<dbReference type="Pfam" id="PF03734">
    <property type="entry name" value="YkuD"/>
    <property type="match status" value="1"/>
</dbReference>
<keyword evidence="4" id="KW-0808">Transferase</keyword>
<comment type="caution">
    <text evidence="12">The sequence shown here is derived from an EMBL/GenBank/DDBJ whole genome shotgun (WGS) entry which is preliminary data.</text>
</comment>
<organism evidence="12 13">
    <name type="scientific">Candidatus Reconcilbacillus cellulovorans</name>
    <dbReference type="NCBI Taxonomy" id="1906605"/>
    <lineage>
        <taxon>Bacteria</taxon>
        <taxon>Bacillati</taxon>
        <taxon>Bacillota</taxon>
        <taxon>Bacilli</taxon>
        <taxon>Bacillales</taxon>
        <taxon>Paenibacillaceae</taxon>
        <taxon>Candidatus Reconcilbacillus</taxon>
    </lineage>
</organism>
<sequence length="233" mass="25483">MLIVLVGVLALAPTFALPSAAPMKANVVSAAHAVTAPSTKKKAEFRLEVDPYRNRMTVYRCGKVFRIYPIAAGKPDTPSPVGDWVVVHKAKDWGGGFGTRWLGLNVPWGVYGIHGTNRPASIGRDASAGCIRMFNRHVEELYEWIPVGTAVTIVGHPLGEPYRDPRDLARGDSGADVYLIQSRLRSAGYFYGNPNGKFGPATEEALRHFERTHGLPVEGVMNRHDYTAMGLLE</sequence>
<evidence type="ECO:0000256" key="9">
    <source>
        <dbReference type="PROSITE-ProRule" id="PRU01373"/>
    </source>
</evidence>
<evidence type="ECO:0000313" key="12">
    <source>
        <dbReference type="EMBL" id="PDO09973.1"/>
    </source>
</evidence>
<dbReference type="UniPathway" id="UPA00219"/>
<dbReference type="Pfam" id="PF01471">
    <property type="entry name" value="PG_binding_1"/>
    <property type="match status" value="1"/>
</dbReference>
<proteinExistence type="inferred from homology"/>
<evidence type="ECO:0000256" key="8">
    <source>
        <dbReference type="ARBA" id="ARBA00023316"/>
    </source>
</evidence>
<evidence type="ECO:0000256" key="5">
    <source>
        <dbReference type="ARBA" id="ARBA00022801"/>
    </source>
</evidence>
<feature type="chain" id="PRO_5038687634" description="L,D-TPase catalytic domain-containing protein" evidence="10">
    <location>
        <begin position="21"/>
        <end position="233"/>
    </location>
</feature>
<evidence type="ECO:0000256" key="10">
    <source>
        <dbReference type="SAM" id="SignalP"/>
    </source>
</evidence>
<dbReference type="PROSITE" id="PS52029">
    <property type="entry name" value="LD_TPASE"/>
    <property type="match status" value="1"/>
</dbReference>
<keyword evidence="8 9" id="KW-0961">Cell wall biogenesis/degradation</keyword>